<dbReference type="EMBL" id="JAFBWN010000058">
    <property type="protein sequence ID" value="MBM2357720.1"/>
    <property type="molecule type" value="Genomic_DNA"/>
</dbReference>
<evidence type="ECO:0000256" key="5">
    <source>
        <dbReference type="ARBA" id="ARBA00023136"/>
    </source>
</evidence>
<dbReference type="EMBL" id="JAMD01000036">
    <property type="protein sequence ID" value="KEJ93650.1"/>
    <property type="molecule type" value="Genomic_DNA"/>
</dbReference>
<dbReference type="AlphaFoldDB" id="A0A073IVM5"/>
<feature type="transmembrane region" description="Helical" evidence="6">
    <location>
        <begin position="52"/>
        <end position="73"/>
    </location>
</feature>
<feature type="transmembrane region" description="Helical" evidence="6">
    <location>
        <begin position="304"/>
        <end position="322"/>
    </location>
</feature>
<evidence type="ECO:0000256" key="1">
    <source>
        <dbReference type="ARBA" id="ARBA00004651"/>
    </source>
</evidence>
<sequence>MRTGVFEESYSELISLYRNPTQTYWTVALVLAALVAPLLLTNHLTSLVNGMMIAAVGVIGLNLLTGTTGLISFGQAGFLAVGGYTAAVLSADYGMPLWLCLPASGLMAAAFGLIVGIPSLRLKGLYLAITTMAFTIIITHIILSAESITHGSSGISTPKPAIFGVELATDKSFYYLILAILTLAILGSANIKRSRIGRAFLAIREQDIAARVMGVPVARYKLYAFVVSSFYVGVAGALMAYHIRFVNVDSFSLVISIEAVSMIIVGGLGSTAGAVIGVVFVLGLAEVLNYVIGSMGGTLGSVSVLELKGFIYGLTIVLFLRFEPEGLMGIYREYKNRWVNWPFRY</sequence>
<feature type="transmembrane region" description="Helical" evidence="6">
    <location>
        <begin position="124"/>
        <end position="143"/>
    </location>
</feature>
<feature type="transmembrane region" description="Helical" evidence="6">
    <location>
        <begin position="222"/>
        <end position="243"/>
    </location>
</feature>
<feature type="transmembrane region" description="Helical" evidence="6">
    <location>
        <begin position="173"/>
        <end position="191"/>
    </location>
</feature>
<comment type="caution">
    <text evidence="7">The sequence shown here is derived from an EMBL/GenBank/DDBJ whole genome shotgun (WGS) entry which is preliminary data.</text>
</comment>
<keyword evidence="2" id="KW-1003">Cell membrane</keyword>
<organism evidence="7 9">
    <name type="scientific">Pseudosulfitobacter pseudonitzschiae</name>
    <dbReference type="NCBI Taxonomy" id="1402135"/>
    <lineage>
        <taxon>Bacteria</taxon>
        <taxon>Pseudomonadati</taxon>
        <taxon>Pseudomonadota</taxon>
        <taxon>Alphaproteobacteria</taxon>
        <taxon>Rhodobacterales</taxon>
        <taxon>Roseobacteraceae</taxon>
        <taxon>Pseudosulfitobacter</taxon>
    </lineage>
</organism>
<evidence type="ECO:0000256" key="2">
    <source>
        <dbReference type="ARBA" id="ARBA00022475"/>
    </source>
</evidence>
<evidence type="ECO:0000313" key="8">
    <source>
        <dbReference type="EMBL" id="MBM2357720.1"/>
    </source>
</evidence>
<gene>
    <name evidence="8" type="ORF">JQX14_24600</name>
    <name evidence="7" type="ORF">SUH3_16500</name>
</gene>
<accession>A0A073IVM5</accession>
<evidence type="ECO:0000256" key="6">
    <source>
        <dbReference type="SAM" id="Phobius"/>
    </source>
</evidence>
<feature type="transmembrane region" description="Helical" evidence="6">
    <location>
        <begin position="93"/>
        <end position="117"/>
    </location>
</feature>
<dbReference type="PANTHER" id="PTHR30482:SF5">
    <property type="entry name" value="ABC TRANSPORTER PERMEASE PROTEIN"/>
    <property type="match status" value="1"/>
</dbReference>
<keyword evidence="4 6" id="KW-1133">Transmembrane helix</keyword>
<proteinExistence type="predicted"/>
<reference evidence="7 9" key="1">
    <citation type="submission" date="2014-01" db="EMBL/GenBank/DDBJ databases">
        <title>Sulfitobacter sp. H3 (MCCC 1A00686) Genome Sequencing.</title>
        <authorList>
            <person name="Lai Q."/>
            <person name="Hong Z."/>
        </authorList>
    </citation>
    <scope>NUCLEOTIDE SEQUENCE [LARGE SCALE GENOMIC DNA]</scope>
    <source>
        <strain evidence="7 9">H3</strain>
    </source>
</reference>
<comment type="subcellular location">
    <subcellularLocation>
        <location evidence="1">Cell membrane</location>
        <topology evidence="1">Multi-pass membrane protein</topology>
    </subcellularLocation>
</comment>
<keyword evidence="9" id="KW-1185">Reference proteome</keyword>
<dbReference type="Proteomes" id="UP000809337">
    <property type="component" value="Unassembled WGS sequence"/>
</dbReference>
<dbReference type="Proteomes" id="UP000027746">
    <property type="component" value="Unassembled WGS sequence"/>
</dbReference>
<reference evidence="8" key="2">
    <citation type="submission" date="2021-01" db="EMBL/GenBank/DDBJ databases">
        <title>Diatom-associated Roseobacters Show Island Model of Population Structure.</title>
        <authorList>
            <person name="Qu L."/>
            <person name="Feng X."/>
            <person name="Chen Y."/>
            <person name="Li L."/>
            <person name="Wang X."/>
            <person name="Hu Z."/>
            <person name="Wang H."/>
            <person name="Luo H."/>
        </authorList>
    </citation>
    <scope>NUCLEOTIDE SEQUENCE</scope>
    <source>
        <strain evidence="8">SM26-45</strain>
    </source>
</reference>
<dbReference type="PANTHER" id="PTHR30482">
    <property type="entry name" value="HIGH-AFFINITY BRANCHED-CHAIN AMINO ACID TRANSPORT SYSTEM PERMEASE"/>
    <property type="match status" value="1"/>
</dbReference>
<evidence type="ECO:0000313" key="7">
    <source>
        <dbReference type="EMBL" id="KEJ93650.1"/>
    </source>
</evidence>
<feature type="transmembrane region" description="Helical" evidence="6">
    <location>
        <begin position="263"/>
        <end position="292"/>
    </location>
</feature>
<keyword evidence="3 6" id="KW-0812">Transmembrane</keyword>
<evidence type="ECO:0000256" key="4">
    <source>
        <dbReference type="ARBA" id="ARBA00022989"/>
    </source>
</evidence>
<dbReference type="RefSeq" id="WP_037932033.1">
    <property type="nucleotide sequence ID" value="NZ_CP086770.1"/>
</dbReference>
<keyword evidence="5 6" id="KW-0472">Membrane</keyword>
<feature type="transmembrane region" description="Helical" evidence="6">
    <location>
        <begin position="23"/>
        <end position="40"/>
    </location>
</feature>
<evidence type="ECO:0000256" key="3">
    <source>
        <dbReference type="ARBA" id="ARBA00022692"/>
    </source>
</evidence>
<dbReference type="GO" id="GO:0015658">
    <property type="term" value="F:branched-chain amino acid transmembrane transporter activity"/>
    <property type="evidence" value="ECO:0007669"/>
    <property type="project" value="InterPro"/>
</dbReference>
<dbReference type="InterPro" id="IPR043428">
    <property type="entry name" value="LivM-like"/>
</dbReference>
<dbReference type="OrthoDB" id="9804361at2"/>
<dbReference type="GO" id="GO:0005886">
    <property type="term" value="C:plasma membrane"/>
    <property type="evidence" value="ECO:0007669"/>
    <property type="project" value="UniProtKB-SubCell"/>
</dbReference>
<dbReference type="CDD" id="cd06581">
    <property type="entry name" value="TM_PBP1_LivM_like"/>
    <property type="match status" value="1"/>
</dbReference>
<dbReference type="InterPro" id="IPR001851">
    <property type="entry name" value="ABC_transp_permease"/>
</dbReference>
<protein>
    <submittedName>
        <fullName evidence="7">Branched-chain amino acid ABC transporter permease</fullName>
    </submittedName>
</protein>
<name>A0A073IVM5_9RHOB</name>
<evidence type="ECO:0000313" key="9">
    <source>
        <dbReference type="Proteomes" id="UP000027746"/>
    </source>
</evidence>
<dbReference type="Pfam" id="PF02653">
    <property type="entry name" value="BPD_transp_2"/>
    <property type="match status" value="1"/>
</dbReference>